<dbReference type="SUPFAM" id="SSF47336">
    <property type="entry name" value="ACP-like"/>
    <property type="match status" value="1"/>
</dbReference>
<dbReference type="InterPro" id="IPR042104">
    <property type="entry name" value="PKS_dehydratase_sf"/>
</dbReference>
<dbReference type="InterPro" id="IPR014030">
    <property type="entry name" value="Ketoacyl_synth_N"/>
</dbReference>
<keyword evidence="9" id="KW-0511">Multifunctional enzyme</keyword>
<evidence type="ECO:0000256" key="12">
    <source>
        <dbReference type="ARBA" id="ARBA00077464"/>
    </source>
</evidence>
<dbReference type="InterPro" id="IPR002364">
    <property type="entry name" value="Quin_OxRdtase/zeta-crystal_CS"/>
</dbReference>
<dbReference type="PROSITE" id="PS50075">
    <property type="entry name" value="CARRIER"/>
    <property type="match status" value="1"/>
</dbReference>
<keyword evidence="8" id="KW-0413">Isomerase</keyword>
<dbReference type="PROSITE" id="PS00012">
    <property type="entry name" value="PHOSPHOPANTETHEINE"/>
    <property type="match status" value="1"/>
</dbReference>
<dbReference type="InterPro" id="IPR016036">
    <property type="entry name" value="Malonyl_transacylase_ACP-bd"/>
</dbReference>
<feature type="domain" description="PKS/mFAS DH" evidence="19">
    <location>
        <begin position="1016"/>
        <end position="1334"/>
    </location>
</feature>
<dbReference type="PANTHER" id="PTHR43775">
    <property type="entry name" value="FATTY ACID SYNTHASE"/>
    <property type="match status" value="1"/>
</dbReference>
<organism evidence="20 21">
    <name type="scientific">Fusarium mexicanum</name>
    <dbReference type="NCBI Taxonomy" id="751941"/>
    <lineage>
        <taxon>Eukaryota</taxon>
        <taxon>Fungi</taxon>
        <taxon>Dikarya</taxon>
        <taxon>Ascomycota</taxon>
        <taxon>Pezizomycotina</taxon>
        <taxon>Sordariomycetes</taxon>
        <taxon>Hypocreomycetidae</taxon>
        <taxon>Hypocreales</taxon>
        <taxon>Nectriaceae</taxon>
        <taxon>Fusarium</taxon>
        <taxon>Fusarium fujikuroi species complex</taxon>
    </lineage>
</organism>
<dbReference type="FunFam" id="3.40.50.720:FF:000209">
    <property type="entry name" value="Polyketide synthase Pks12"/>
    <property type="match status" value="1"/>
</dbReference>
<dbReference type="InterPro" id="IPR049552">
    <property type="entry name" value="PKS_DH_N"/>
</dbReference>
<evidence type="ECO:0000256" key="6">
    <source>
        <dbReference type="ARBA" id="ARBA00022857"/>
    </source>
</evidence>
<evidence type="ECO:0000259" key="19">
    <source>
        <dbReference type="PROSITE" id="PS52019"/>
    </source>
</evidence>
<dbReference type="InterPro" id="IPR020806">
    <property type="entry name" value="PKS_PP-bd"/>
</dbReference>
<dbReference type="SUPFAM" id="SSF50129">
    <property type="entry name" value="GroES-like"/>
    <property type="match status" value="1"/>
</dbReference>
<dbReference type="SUPFAM" id="SSF51735">
    <property type="entry name" value="NAD(P)-binding Rossmann-fold domains"/>
    <property type="match status" value="2"/>
</dbReference>
<dbReference type="CDD" id="cd00833">
    <property type="entry name" value="PKS"/>
    <property type="match status" value="1"/>
</dbReference>
<evidence type="ECO:0000256" key="2">
    <source>
        <dbReference type="ARBA" id="ARBA00022450"/>
    </source>
</evidence>
<dbReference type="InterPro" id="IPR001227">
    <property type="entry name" value="Ac_transferase_dom_sf"/>
</dbReference>
<dbReference type="InterPro" id="IPR029063">
    <property type="entry name" value="SAM-dependent_MTases_sf"/>
</dbReference>
<dbReference type="SMART" id="SM00823">
    <property type="entry name" value="PKS_PP"/>
    <property type="match status" value="1"/>
</dbReference>
<dbReference type="InterPro" id="IPR006162">
    <property type="entry name" value="Ppantetheine_attach_site"/>
</dbReference>
<evidence type="ECO:0000256" key="14">
    <source>
        <dbReference type="ARBA" id="ARBA00078730"/>
    </source>
</evidence>
<dbReference type="InterPro" id="IPR036291">
    <property type="entry name" value="NAD(P)-bd_dom_sf"/>
</dbReference>
<dbReference type="SUPFAM" id="SSF53901">
    <property type="entry name" value="Thiolase-like"/>
    <property type="match status" value="1"/>
</dbReference>
<dbReference type="Gene3D" id="3.40.47.10">
    <property type="match status" value="1"/>
</dbReference>
<feature type="domain" description="Ketosynthase family 3 (KS3)" evidence="18">
    <location>
        <begin position="22"/>
        <end position="447"/>
    </location>
</feature>
<keyword evidence="2" id="KW-0596">Phosphopantetheine</keyword>
<accession>A0A8H5MSA2</accession>
<feature type="compositionally biased region" description="Low complexity" evidence="16">
    <location>
        <begin position="479"/>
        <end position="492"/>
    </location>
</feature>
<dbReference type="GO" id="GO:1901336">
    <property type="term" value="P:lactone biosynthetic process"/>
    <property type="evidence" value="ECO:0007669"/>
    <property type="project" value="UniProtKB-ARBA"/>
</dbReference>
<dbReference type="GO" id="GO:0032259">
    <property type="term" value="P:methylation"/>
    <property type="evidence" value="ECO:0007669"/>
    <property type="project" value="UniProtKB-KW"/>
</dbReference>
<dbReference type="GO" id="GO:0006633">
    <property type="term" value="P:fatty acid biosynthetic process"/>
    <property type="evidence" value="ECO:0007669"/>
    <property type="project" value="TreeGrafter"/>
</dbReference>
<sequence>MQETIRGDIVTQIDDAVSESLMEPIAVIGLDLKFPGDATDADGFWDMLVTGRSACTDIPDDRFKVSSFYHPDPERSGSLNVTKAHFLKGEIAAFDAPFFSITPAEAGGMDPQQRGLLENTYRALENAGCPMNKVLGTNTGVFIGCFTREYEAIMFKETEIQQRYFATGTGTTMLANRLSYFYDLHGPSISLDTACSSSLNACHLACNSLRLGECDMALAAGCNLFYNPDTIIPLTALGFLSPDGRCYSFDERANGYSRGEGFGMVVLKRLSDAIRDGDCIRAIVRGSSSNQDGNSPGITQPTRQAQVDLINAAYQSAGLSKTQTRFFEAHGTGTPVGDPIEASAISGAFSEYRSEQEPMVVGAVKTNIGHLEGSAGIAGLIKAIMVLEKGIIPPNMGFQNPNPKIPVHDWHLKFPTKPEAWPTKGLRRASINAFGYGGSNAHIIIDDAYHYLLEHGLKGKHQTIEYPPEEGLKSSINGTNGTNGHSNGINGHANGHQSTSSSSDDEYILVKRFKGHAPPSRSFFFSTFDEAGAGRMAQAYKEFLASTSNSIVAGSEEEQRFLSDLSYTLINHRTSFPWRFSIVADSIKALTDKLEASPSPVRATVDPKLGFVFTGQGAQWYAMGREFLSVYPTFSTSIFAADLYLRELGCPWSLVGELLQNQDKSRIDDPALSQPICTALQVALVDLLASWGIKPAAVVGHSSGEIGAAYATGAISQESAWRLAFYRGALSSRLAKSPDHTNGAMLSVAMSSSDATTYLEEHVGSAAGRDIVVACINSPRNVTLSGSAAYIDKIKAAADSDGIFARKLKVDNGYHSPLMATIADEYRSAIGDIEGGTNIPPGQVAPVFYSSLGGTVSSVSALQNPDHWVDNLISPVQFSKAFSLMCSNASSSAPVKKLGSSAKAIVKPPKITQVLEIGPHAALRGPIREIMELMPEVSGIGYESVLRRGASAVDTALGAANWLWCRGYEVDMSDASIAKDSSLVINAPGYPFNHSNIYWNESRISKGYRFRPAMRHELFGAPVPDWDPANAVWRNYMRLSENPWVKHHRITGATIYPAAGMLVMAIEASRQMADMTRVVKGFRILDARFNVALRVPATQNGLETHFYMQPSRDHPDTASRTVRKFSLSSYEGGEWREHCHGLVVTEYEQPYTVVDEGREDFKFQEACKNRLANVENASKVETSFRQLYEHLSTVGLDFGATFQTLRDIRCGDIGEAVATVERQDLESLMPLGYLQDHLIHPTVLDGILQSIIVSLTKGGREIDQVMVPSEIGDLWVSADPSTAKFDAVRVSCSGKFLGIRQAEARIVGMDVDTGKAVCTVDNFVITTVARSEGASSSDAARRLCFNLDYKVDPVLLDQETADKTLQPDAKCGATPQQAQLIQEVEMMCFLYIKRFWDRIYDENRDAKSVPYHKKYIAWIKHQLEKYDAGLIPHAMLEWRERAADDEYISQMETKLLTEGSAEGKLVVNVGRELPNILAGKSDALELLFKDKLVENVYRSGVGAEIGYDRMVAYIDALAHKNPALRVLEVGAGTGGATRPILKCLTTQGNGETGTPRFSHYAFTDISIGFFENAREMFKDSAARMSFRALNIEDDLEQQGFSGPGEQYDVICAANVIHATKNLEATLSNARKLLKPGGKLILYEMTNTGMIRTGFAFGLLPGWWLSVEDFRQFTPLAAPSDWSRSLKASGFSGIDLHIYDFPDHRHQMVSVLICTSLGDGSQENAPATSYSSSPIKIITCGTGSNSTTQERLATVLEKQAASLSTSTHIVNLHDAVADLKELQQTRCIFLGDIESDFLEHVHDDDYEAFQKLISSTKTLLWVNQGGGPSPKNPGADMVTGFARCMRAENPGLSFVTLSVDELESLDKASSIILKILSSGGGNENTFFEKDGAVYIPRITEANTVNHLIAAKTKGEPARSETWQDASKDRALTLQCAVPGLLDSLQFQDDELYEKPLGPCDVEVRVHATGLNLLDVMIALGQVIGEAFGQECAGVVTRVGTEVDRVSVGDRVCGLLRGTFKTFARGSQWQFAKIPSTVDYEVAAAVPVVYTTAYYGLHDLARLQAGESILIHWGAGGVGQAAIQLAKAVGAEVFVTVGSIEKRDFVHEHYGIPLHHVLSSRDLSFVHGIKRLTDGRGVDVILNSTAGQTLRASWDCIAPYGRFIEIGKVDIFANAGLPMGPFKKSVTFSFFDIGLISLERGRLFSRVLQDVVDLLAKGSITPPQPLHVYSYSEIQDAFRIMQSGSHMGKLVLKAIHDDVVMVEPSRKPTYQFDPEATYLLSGGLGGLGRSAARWMTSRGAKNLILLSRSGTTRPAAQELMKELEEAGVAAAAPQCDVSDRAALESVLSDCAKTMPPIKGCIQGSMVLKDSIFSNMSQEDYYTAVRPKVVASRNLHELLPQNLDFFILLSSASGVVGNRGQSNYCVGNTYQDSLARHRVALGLPGVAVDLGMILSVGFAAENQESMANLRQEGFNAMREDEFLALLDMLCDPNGKYSTNANRDSQASSFAQIAVGLEAPATLRIKGIPEPAWMTDPLFKHLYQIRGEGDHEGEGDGEGSATSCSTLLPAAASLADAAKIVSAAIVQKLCKALSSSERDIDVSKPLHSYGVDSLVAVELRAWFMKEVGSDVAVFDIMSGQSLEELAELAAKRSSFANFDDEKEAD</sequence>
<keyword evidence="7" id="KW-0560">Oxidoreductase</keyword>
<dbReference type="InterPro" id="IPR050091">
    <property type="entry name" value="PKS_NRPS_Biosynth_Enz"/>
</dbReference>
<evidence type="ECO:0000256" key="11">
    <source>
        <dbReference type="ARBA" id="ARBA00070886"/>
    </source>
</evidence>
<dbReference type="GO" id="GO:0016853">
    <property type="term" value="F:isomerase activity"/>
    <property type="evidence" value="ECO:0007669"/>
    <property type="project" value="UniProtKB-KW"/>
</dbReference>
<evidence type="ECO:0000259" key="17">
    <source>
        <dbReference type="PROSITE" id="PS50075"/>
    </source>
</evidence>
<dbReference type="InterPro" id="IPR013968">
    <property type="entry name" value="PKS_KR"/>
</dbReference>
<dbReference type="InterPro" id="IPR036736">
    <property type="entry name" value="ACP-like_sf"/>
</dbReference>
<dbReference type="Proteomes" id="UP000522262">
    <property type="component" value="Unassembled WGS sequence"/>
</dbReference>
<dbReference type="Gene3D" id="3.90.180.10">
    <property type="entry name" value="Medium-chain alcohol dehydrogenases, catalytic domain"/>
    <property type="match status" value="1"/>
</dbReference>
<dbReference type="Pfam" id="PF23297">
    <property type="entry name" value="ACP_SdgA_C"/>
    <property type="match status" value="1"/>
</dbReference>
<evidence type="ECO:0000256" key="5">
    <source>
        <dbReference type="ARBA" id="ARBA00022679"/>
    </source>
</evidence>
<dbReference type="SMART" id="SM00825">
    <property type="entry name" value="PKS_KS"/>
    <property type="match status" value="1"/>
</dbReference>
<feature type="region of interest" description="N-terminal hotdog fold" evidence="15">
    <location>
        <begin position="1016"/>
        <end position="1150"/>
    </location>
</feature>
<dbReference type="InterPro" id="IPR014031">
    <property type="entry name" value="Ketoacyl_synth_C"/>
</dbReference>
<dbReference type="InterPro" id="IPR049551">
    <property type="entry name" value="PKS_DH_C"/>
</dbReference>
<proteinExistence type="predicted"/>
<dbReference type="InterPro" id="IPR032821">
    <property type="entry name" value="PKS_assoc"/>
</dbReference>
<evidence type="ECO:0000256" key="13">
    <source>
        <dbReference type="ARBA" id="ARBA00078223"/>
    </source>
</evidence>
<dbReference type="InterPro" id="IPR016035">
    <property type="entry name" value="Acyl_Trfase/lysoPLipase"/>
</dbReference>
<dbReference type="GO" id="GO:0030639">
    <property type="term" value="P:polyketide biosynthetic process"/>
    <property type="evidence" value="ECO:0007669"/>
    <property type="project" value="UniProtKB-ARBA"/>
</dbReference>
<dbReference type="Gene3D" id="3.10.129.110">
    <property type="entry name" value="Polyketide synthase dehydratase"/>
    <property type="match status" value="1"/>
</dbReference>
<dbReference type="GO" id="GO:0031177">
    <property type="term" value="F:phosphopantetheine binding"/>
    <property type="evidence" value="ECO:0007669"/>
    <property type="project" value="InterPro"/>
</dbReference>
<dbReference type="Pfam" id="PF08240">
    <property type="entry name" value="ADH_N"/>
    <property type="match status" value="1"/>
</dbReference>
<dbReference type="SMART" id="SM00829">
    <property type="entry name" value="PKS_ER"/>
    <property type="match status" value="1"/>
</dbReference>
<dbReference type="GO" id="GO:0008270">
    <property type="term" value="F:zinc ion binding"/>
    <property type="evidence" value="ECO:0007669"/>
    <property type="project" value="InterPro"/>
</dbReference>
<dbReference type="InterPro" id="IPR056501">
    <property type="entry name" value="NAD-bd_HRPKS_sdrA"/>
</dbReference>
<dbReference type="GO" id="GO:0016491">
    <property type="term" value="F:oxidoreductase activity"/>
    <property type="evidence" value="ECO:0007669"/>
    <property type="project" value="UniProtKB-KW"/>
</dbReference>
<dbReference type="Gene3D" id="3.40.50.720">
    <property type="entry name" value="NAD(P)-binding Rossmann-like Domain"/>
    <property type="match status" value="2"/>
</dbReference>
<dbReference type="SUPFAM" id="SSF52151">
    <property type="entry name" value="FabD/lysophospholipase-like"/>
    <property type="match status" value="1"/>
</dbReference>
<evidence type="ECO:0000256" key="15">
    <source>
        <dbReference type="PROSITE-ProRule" id="PRU01363"/>
    </source>
</evidence>
<dbReference type="Pfam" id="PF08659">
    <property type="entry name" value="KR"/>
    <property type="match status" value="1"/>
</dbReference>
<dbReference type="CDD" id="cd02440">
    <property type="entry name" value="AdoMet_MTases"/>
    <property type="match status" value="1"/>
</dbReference>
<dbReference type="Pfam" id="PF00109">
    <property type="entry name" value="ketoacyl-synt"/>
    <property type="match status" value="1"/>
</dbReference>
<dbReference type="Pfam" id="PF02801">
    <property type="entry name" value="Ketoacyl-synt_C"/>
    <property type="match status" value="1"/>
</dbReference>
<dbReference type="Pfam" id="PF00698">
    <property type="entry name" value="Acyl_transf_1"/>
    <property type="match status" value="1"/>
</dbReference>
<dbReference type="InterPro" id="IPR013154">
    <property type="entry name" value="ADH-like_N"/>
</dbReference>
<evidence type="ECO:0000256" key="1">
    <source>
        <dbReference type="ARBA" id="ARBA00005179"/>
    </source>
</evidence>
<dbReference type="InterPro" id="IPR011032">
    <property type="entry name" value="GroES-like_sf"/>
</dbReference>
<evidence type="ECO:0000256" key="8">
    <source>
        <dbReference type="ARBA" id="ARBA00023235"/>
    </source>
</evidence>
<dbReference type="Gene3D" id="3.40.366.10">
    <property type="entry name" value="Malonyl-Coenzyme A Acyl Carrier Protein, domain 2"/>
    <property type="match status" value="1"/>
</dbReference>
<dbReference type="PROSITE" id="PS52019">
    <property type="entry name" value="PKS_MFAS_DH"/>
    <property type="match status" value="1"/>
</dbReference>
<keyword evidence="10" id="KW-0012">Acyltransferase</keyword>
<evidence type="ECO:0000256" key="3">
    <source>
        <dbReference type="ARBA" id="ARBA00022553"/>
    </source>
</evidence>
<name>A0A8H5MSA2_9HYPO</name>
<dbReference type="Pfam" id="PF14765">
    <property type="entry name" value="PS-DH"/>
    <property type="match status" value="1"/>
</dbReference>
<dbReference type="InterPro" id="IPR020841">
    <property type="entry name" value="PKS_Beta-ketoAc_synthase_dom"/>
</dbReference>
<dbReference type="Pfam" id="PF08242">
    <property type="entry name" value="Methyltransf_12"/>
    <property type="match status" value="1"/>
</dbReference>
<dbReference type="CDD" id="cd05195">
    <property type="entry name" value="enoyl_red"/>
    <property type="match status" value="1"/>
</dbReference>
<dbReference type="InterPro" id="IPR009081">
    <property type="entry name" value="PP-bd_ACP"/>
</dbReference>
<dbReference type="SMART" id="SM00822">
    <property type="entry name" value="PKS_KR"/>
    <property type="match status" value="1"/>
</dbReference>
<evidence type="ECO:0000313" key="20">
    <source>
        <dbReference type="EMBL" id="KAF5539484.1"/>
    </source>
</evidence>
<dbReference type="Gene3D" id="1.10.1200.10">
    <property type="entry name" value="ACP-like"/>
    <property type="match status" value="1"/>
</dbReference>
<evidence type="ECO:0000259" key="18">
    <source>
        <dbReference type="PROSITE" id="PS52004"/>
    </source>
</evidence>
<evidence type="ECO:0000313" key="21">
    <source>
        <dbReference type="Proteomes" id="UP000522262"/>
    </source>
</evidence>
<feature type="region of interest" description="C-terminal hotdog fold" evidence="15">
    <location>
        <begin position="1179"/>
        <end position="1334"/>
    </location>
</feature>
<dbReference type="InterPro" id="IPR013217">
    <property type="entry name" value="Methyltransf_12"/>
</dbReference>
<feature type="domain" description="Carrier" evidence="17">
    <location>
        <begin position="2572"/>
        <end position="2649"/>
    </location>
</feature>
<dbReference type="EMBL" id="JAAOAM010000203">
    <property type="protein sequence ID" value="KAF5539484.1"/>
    <property type="molecule type" value="Genomic_DNA"/>
</dbReference>
<keyword evidence="21" id="KW-1185">Reference proteome</keyword>
<dbReference type="InterPro" id="IPR014043">
    <property type="entry name" value="Acyl_transferase_dom"/>
</dbReference>
<dbReference type="InterPro" id="IPR057326">
    <property type="entry name" value="KR_dom"/>
</dbReference>
<dbReference type="Pfam" id="PF21089">
    <property type="entry name" value="PKS_DH_N"/>
    <property type="match status" value="1"/>
</dbReference>
<dbReference type="PROSITE" id="PS52004">
    <property type="entry name" value="KS3_2"/>
    <property type="match status" value="1"/>
</dbReference>
<keyword evidence="6" id="KW-0521">NADP</keyword>
<evidence type="ECO:0000256" key="4">
    <source>
        <dbReference type="ARBA" id="ARBA00022603"/>
    </source>
</evidence>
<dbReference type="PROSITE" id="PS01162">
    <property type="entry name" value="QOR_ZETA_CRYSTAL"/>
    <property type="match status" value="1"/>
</dbReference>
<dbReference type="SMART" id="SM00826">
    <property type="entry name" value="PKS_DH"/>
    <property type="match status" value="1"/>
</dbReference>
<protein>
    <recommendedName>
        <fullName evidence="11">Fusarin C synthetase</fullName>
    </recommendedName>
    <alternativeName>
        <fullName evidence="13">Fusarin C cluster PKS/NRPS FUS1</fullName>
    </alternativeName>
    <alternativeName>
        <fullName evidence="12">Fusarin biosynthesis megasynthetase</fullName>
    </alternativeName>
    <alternativeName>
        <fullName evidence="14">Fusarin biosynthesis protein 1</fullName>
    </alternativeName>
</protein>
<gene>
    <name evidence="20" type="ORF">FMEXI_8974</name>
</gene>
<dbReference type="GO" id="GO:0008168">
    <property type="term" value="F:methyltransferase activity"/>
    <property type="evidence" value="ECO:0007669"/>
    <property type="project" value="UniProtKB-KW"/>
</dbReference>
<dbReference type="InterPro" id="IPR016039">
    <property type="entry name" value="Thiolase-like"/>
</dbReference>
<dbReference type="InterPro" id="IPR020807">
    <property type="entry name" value="PKS_DH"/>
</dbReference>
<evidence type="ECO:0000256" key="10">
    <source>
        <dbReference type="ARBA" id="ARBA00023315"/>
    </source>
</evidence>
<dbReference type="PANTHER" id="PTHR43775:SF29">
    <property type="entry name" value="ASPERFURANONE POLYKETIDE SYNTHASE AFOG-RELATED"/>
    <property type="match status" value="1"/>
</dbReference>
<dbReference type="SUPFAM" id="SSF53335">
    <property type="entry name" value="S-adenosyl-L-methionine-dependent methyltransferases"/>
    <property type="match status" value="1"/>
</dbReference>
<dbReference type="Pfam" id="PF23114">
    <property type="entry name" value="NAD-bd_HRPKS_sdrA"/>
    <property type="match status" value="1"/>
</dbReference>
<dbReference type="InterPro" id="IPR020843">
    <property type="entry name" value="ER"/>
</dbReference>
<evidence type="ECO:0000256" key="16">
    <source>
        <dbReference type="SAM" id="MobiDB-lite"/>
    </source>
</evidence>
<keyword evidence="4" id="KW-0489">Methyltransferase</keyword>
<dbReference type="Pfam" id="PF16197">
    <property type="entry name" value="KAsynt_C_assoc"/>
    <property type="match status" value="1"/>
</dbReference>
<evidence type="ECO:0000256" key="7">
    <source>
        <dbReference type="ARBA" id="ARBA00023002"/>
    </source>
</evidence>
<feature type="active site" description="Proton donor; for dehydratase activity" evidence="15">
    <location>
        <position position="1245"/>
    </location>
</feature>
<dbReference type="SUPFAM" id="SSF55048">
    <property type="entry name" value="Probable ACP-binding domain of malonyl-CoA ACP transacylase"/>
    <property type="match status" value="1"/>
</dbReference>
<dbReference type="Pfam" id="PF13602">
    <property type="entry name" value="ADH_zinc_N_2"/>
    <property type="match status" value="1"/>
</dbReference>
<feature type="region of interest" description="Disordered" evidence="16">
    <location>
        <begin position="479"/>
        <end position="502"/>
    </location>
</feature>
<dbReference type="FunFam" id="3.40.47.10:FF:000019">
    <property type="entry name" value="Polyketide synthase type I"/>
    <property type="match status" value="1"/>
</dbReference>
<keyword evidence="3" id="KW-0597">Phosphoprotein</keyword>
<dbReference type="Gene3D" id="3.30.70.3290">
    <property type="match status" value="1"/>
</dbReference>
<dbReference type="SMART" id="SM00827">
    <property type="entry name" value="PKS_AT"/>
    <property type="match status" value="1"/>
</dbReference>
<comment type="pathway">
    <text evidence="1">Secondary metabolite biosynthesis.</text>
</comment>
<dbReference type="GO" id="GO:0004312">
    <property type="term" value="F:fatty acid synthase activity"/>
    <property type="evidence" value="ECO:0007669"/>
    <property type="project" value="TreeGrafter"/>
</dbReference>
<keyword evidence="5" id="KW-0808">Transferase</keyword>
<dbReference type="InterPro" id="IPR049900">
    <property type="entry name" value="PKS_mFAS_DH"/>
</dbReference>
<evidence type="ECO:0000256" key="9">
    <source>
        <dbReference type="ARBA" id="ARBA00023268"/>
    </source>
</evidence>
<feature type="active site" description="Proton acceptor; for dehydratase activity" evidence="15">
    <location>
        <position position="1048"/>
    </location>
</feature>
<reference evidence="20 21" key="1">
    <citation type="submission" date="2020-05" db="EMBL/GenBank/DDBJ databases">
        <title>Identification and distribution of gene clusters putatively required for synthesis of sphingolipid metabolism inhibitors in phylogenetically diverse species of the filamentous fungus Fusarium.</title>
        <authorList>
            <person name="Kim H.-S."/>
            <person name="Busman M."/>
            <person name="Brown D.W."/>
            <person name="Divon H."/>
            <person name="Uhlig S."/>
            <person name="Proctor R.H."/>
        </authorList>
    </citation>
    <scope>NUCLEOTIDE SEQUENCE [LARGE SCALE GENOMIC DNA]</scope>
    <source>
        <strain evidence="20 21">NRRL 53147</strain>
    </source>
</reference>
<comment type="caution">
    <text evidence="20">The sequence shown here is derived from an EMBL/GenBank/DDBJ whole genome shotgun (WGS) entry which is preliminary data.</text>
</comment>
<dbReference type="Gene3D" id="3.40.50.150">
    <property type="entry name" value="Vaccinia Virus protein VP39"/>
    <property type="match status" value="1"/>
</dbReference>